<dbReference type="AlphaFoldDB" id="A0AA35KAS8"/>
<gene>
    <name evidence="2" type="ORF">PODLI_1B033370</name>
</gene>
<evidence type="ECO:0000313" key="3">
    <source>
        <dbReference type="Proteomes" id="UP001178461"/>
    </source>
</evidence>
<dbReference type="GO" id="GO:0003964">
    <property type="term" value="F:RNA-directed DNA polymerase activity"/>
    <property type="evidence" value="ECO:0007669"/>
    <property type="project" value="UniProtKB-KW"/>
</dbReference>
<dbReference type="EMBL" id="OX395130">
    <property type="protein sequence ID" value="CAI5773982.1"/>
    <property type="molecule type" value="Genomic_DNA"/>
</dbReference>
<evidence type="ECO:0000256" key="1">
    <source>
        <dbReference type="SAM" id="MobiDB-lite"/>
    </source>
</evidence>
<proteinExistence type="predicted"/>
<dbReference type="Proteomes" id="UP001178461">
    <property type="component" value="Chromosome 5"/>
</dbReference>
<feature type="region of interest" description="Disordered" evidence="1">
    <location>
        <begin position="423"/>
        <end position="444"/>
    </location>
</feature>
<keyword evidence="2" id="KW-0695">RNA-directed DNA polymerase</keyword>
<sequence>FLIVAHVLIKSHIMQLVKTELFWGYYQFQSCSERITQSEKQETSVRHIHCCSDIVVRIQDNCLPHQQKLCGCNVQRKNKNFLSGKYKLYAMQRFRLLPRPPHRNHELVNRSASSRGTIQLWRSEQESFYSECSTMNGDDLGINESVALVFSSAGKTELDTVLQSSARKRHLPSHQGVVPRVKNLIRSGVPRGQTKENGLHSRILLEGKRTISGKLFLQVFNPAVHGIPHSTRSCFPRSESLKHLHRVTGCCIAPYGSPTAQIPLSNSSYCPVVADSGVAALISLYWPRELAYSFQSSAEKRPNSTVEQLLLHLRRTSSFIRPVVADSGVAALISLYWPRELAYSFQQIPLSNSSYFWIHCSMERRLLSRFVTQLPAELPIRPRYPVPMQLTRAFFFLYFLDTVVFFRTRKIWSFLMEGPVVTDSGSGGQEQGPSNGSSPHRGDSNRDLLIGKDSCLEHDKKKETIQLVQKVAAGISAVHYQAQLKLL</sequence>
<protein>
    <submittedName>
        <fullName evidence="2">Reverse transcriptase domain-containing protein</fullName>
    </submittedName>
</protein>
<keyword evidence="2" id="KW-0808">Transferase</keyword>
<keyword evidence="3" id="KW-1185">Reference proteome</keyword>
<feature type="non-terminal residue" evidence="2">
    <location>
        <position position="487"/>
    </location>
</feature>
<accession>A0AA35KAS8</accession>
<feature type="non-terminal residue" evidence="2">
    <location>
        <position position="1"/>
    </location>
</feature>
<name>A0AA35KAS8_9SAUR</name>
<organism evidence="2 3">
    <name type="scientific">Podarcis lilfordi</name>
    <name type="common">Lilford's wall lizard</name>
    <dbReference type="NCBI Taxonomy" id="74358"/>
    <lineage>
        <taxon>Eukaryota</taxon>
        <taxon>Metazoa</taxon>
        <taxon>Chordata</taxon>
        <taxon>Craniata</taxon>
        <taxon>Vertebrata</taxon>
        <taxon>Euteleostomi</taxon>
        <taxon>Lepidosauria</taxon>
        <taxon>Squamata</taxon>
        <taxon>Bifurcata</taxon>
        <taxon>Unidentata</taxon>
        <taxon>Episquamata</taxon>
        <taxon>Laterata</taxon>
        <taxon>Lacertibaenia</taxon>
        <taxon>Lacertidae</taxon>
        <taxon>Podarcis</taxon>
    </lineage>
</organism>
<evidence type="ECO:0000313" key="2">
    <source>
        <dbReference type="EMBL" id="CAI5773982.1"/>
    </source>
</evidence>
<reference evidence="2" key="1">
    <citation type="submission" date="2022-12" db="EMBL/GenBank/DDBJ databases">
        <authorList>
            <person name="Alioto T."/>
            <person name="Alioto T."/>
            <person name="Gomez Garrido J."/>
        </authorList>
    </citation>
    <scope>NUCLEOTIDE SEQUENCE</scope>
</reference>
<keyword evidence="2" id="KW-0548">Nucleotidyltransferase</keyword>